<dbReference type="EMBL" id="BBZA01000089">
    <property type="protein sequence ID" value="GAP62897.1"/>
    <property type="molecule type" value="Genomic_DNA"/>
</dbReference>
<evidence type="ECO:0000313" key="9">
    <source>
        <dbReference type="Proteomes" id="UP000050502"/>
    </source>
</evidence>
<keyword evidence="2" id="KW-0210">Decarboxylase</keyword>
<dbReference type="Proteomes" id="UP000037784">
    <property type="component" value="Unassembled WGS sequence"/>
</dbReference>
<evidence type="ECO:0000256" key="4">
    <source>
        <dbReference type="ARBA" id="ARBA00023239"/>
    </source>
</evidence>
<evidence type="ECO:0000313" key="8">
    <source>
        <dbReference type="Proteomes" id="UP000037784"/>
    </source>
</evidence>
<gene>
    <name evidence="6" type="primary">galE</name>
    <name evidence="6" type="ORF">ARMA_1320</name>
    <name evidence="7" type="ORF">SE16_01530</name>
</gene>
<comment type="cofactor">
    <cofactor evidence="1">
        <name>NAD(+)</name>
        <dbReference type="ChEBI" id="CHEBI:57540"/>
    </cofactor>
</comment>
<keyword evidence="3" id="KW-0520">NAD</keyword>
<dbReference type="GO" id="GO:0042732">
    <property type="term" value="P:D-xylose metabolic process"/>
    <property type="evidence" value="ECO:0007669"/>
    <property type="project" value="InterPro"/>
</dbReference>
<dbReference type="PATRIC" id="fig|872965.6.peg.252"/>
<dbReference type="OrthoDB" id="9803061at2"/>
<accession>A0A0M9UCJ2</accession>
<dbReference type="EC" id="5.1.3.2" evidence="6"/>
<evidence type="ECO:0000256" key="1">
    <source>
        <dbReference type="ARBA" id="ARBA00001911"/>
    </source>
</evidence>
<comment type="caution">
    <text evidence="6">The sequence shown here is derived from an EMBL/GenBank/DDBJ whole genome shotgun (WGS) entry which is preliminary data.</text>
</comment>
<evidence type="ECO:0000256" key="2">
    <source>
        <dbReference type="ARBA" id="ARBA00022793"/>
    </source>
</evidence>
<dbReference type="InterPro" id="IPR036291">
    <property type="entry name" value="NAD(P)-bd_dom_sf"/>
</dbReference>
<reference evidence="7 9" key="2">
    <citation type="submission" date="2015-07" db="EMBL/GenBank/DDBJ databases">
        <title>Whole genome sequence of Ardenticatena maritima DSM 23922.</title>
        <authorList>
            <person name="Hemp J."/>
            <person name="Ward L.M."/>
            <person name="Pace L.A."/>
            <person name="Fischer W.W."/>
        </authorList>
    </citation>
    <scope>NUCLEOTIDE SEQUENCE [LARGE SCALE GENOMIC DNA]</scope>
    <source>
        <strain evidence="7 9">110S</strain>
    </source>
</reference>
<dbReference type="GO" id="GO:0005737">
    <property type="term" value="C:cytoplasm"/>
    <property type="evidence" value="ECO:0007669"/>
    <property type="project" value="TreeGrafter"/>
</dbReference>
<name>A0A0M9UCJ2_9CHLR</name>
<dbReference type="GO" id="GO:0003978">
    <property type="term" value="F:UDP-glucose 4-epimerase activity"/>
    <property type="evidence" value="ECO:0007669"/>
    <property type="project" value="UniProtKB-EC"/>
</dbReference>
<dbReference type="GO" id="GO:0033320">
    <property type="term" value="P:UDP-D-xylose biosynthetic process"/>
    <property type="evidence" value="ECO:0007669"/>
    <property type="project" value="UniProtKB-UniPathway"/>
</dbReference>
<dbReference type="Proteomes" id="UP000050502">
    <property type="component" value="Unassembled WGS sequence"/>
</dbReference>
<reference evidence="8" key="3">
    <citation type="submission" date="2015-08" db="EMBL/GenBank/DDBJ databases">
        <title>Draft Genome Sequence of a Heterotrophic Facultative Anaerobic Bacterium Ardenticatena maritima Strain 110S.</title>
        <authorList>
            <person name="Kawaichi S."/>
            <person name="Yoshida T."/>
            <person name="Sako Y."/>
            <person name="Nakamura R."/>
        </authorList>
    </citation>
    <scope>NUCLEOTIDE SEQUENCE [LARGE SCALE GENOMIC DNA]</scope>
    <source>
        <strain evidence="8">110S</strain>
    </source>
</reference>
<protein>
    <submittedName>
        <fullName evidence="7">Nucleoside-diphosphate sugar epimerase</fullName>
    </submittedName>
    <submittedName>
        <fullName evidence="6">UDP-glucose 4-epimerase</fullName>
        <ecNumber evidence="6">5.1.3.2</ecNumber>
    </submittedName>
</protein>
<evidence type="ECO:0000313" key="7">
    <source>
        <dbReference type="EMBL" id="KPL89211.1"/>
    </source>
</evidence>
<keyword evidence="8" id="KW-1185">Reference proteome</keyword>
<keyword evidence="4" id="KW-0456">Lyase</keyword>
<dbReference type="PANTHER" id="PTHR43078">
    <property type="entry name" value="UDP-GLUCURONIC ACID DECARBOXYLASE-RELATED"/>
    <property type="match status" value="1"/>
</dbReference>
<proteinExistence type="predicted"/>
<dbReference type="InParanoid" id="A0A0M9UCJ2"/>
<dbReference type="Gene3D" id="3.40.50.720">
    <property type="entry name" value="NAD(P)-binding Rossmann-like Domain"/>
    <property type="match status" value="1"/>
</dbReference>
<reference evidence="6 8" key="1">
    <citation type="journal article" date="2015" name="Genome Announc.">
        <title>Draft Genome Sequence of a Heterotrophic Facultative Anaerobic Thermophilic Bacterium, Ardenticatena maritima Strain 110ST.</title>
        <authorList>
            <person name="Kawaichi S."/>
            <person name="Yoshida T."/>
            <person name="Sako Y."/>
            <person name="Nakamura R."/>
        </authorList>
    </citation>
    <scope>NUCLEOTIDE SEQUENCE [LARGE SCALE GENOMIC DNA]</scope>
    <source>
        <strain evidence="6 8">110S</strain>
    </source>
</reference>
<dbReference type="UniPathway" id="UPA00796">
    <property type="reaction ID" value="UER00771"/>
</dbReference>
<dbReference type="InterPro" id="IPR044516">
    <property type="entry name" value="UXS-like"/>
</dbReference>
<keyword evidence="6" id="KW-0413">Isomerase</keyword>
<dbReference type="GO" id="GO:0070403">
    <property type="term" value="F:NAD+ binding"/>
    <property type="evidence" value="ECO:0007669"/>
    <property type="project" value="InterPro"/>
</dbReference>
<evidence type="ECO:0000259" key="5">
    <source>
        <dbReference type="Pfam" id="PF01370"/>
    </source>
</evidence>
<dbReference type="EMBL" id="LGKN01000003">
    <property type="protein sequence ID" value="KPL89211.1"/>
    <property type="molecule type" value="Genomic_DNA"/>
</dbReference>
<dbReference type="GO" id="GO:0048040">
    <property type="term" value="F:UDP-glucuronate decarboxylase activity"/>
    <property type="evidence" value="ECO:0007669"/>
    <property type="project" value="TreeGrafter"/>
</dbReference>
<dbReference type="STRING" id="872965.SE16_01530"/>
<dbReference type="Pfam" id="PF01370">
    <property type="entry name" value="Epimerase"/>
    <property type="match status" value="1"/>
</dbReference>
<dbReference type="RefSeq" id="WP_054492782.1">
    <property type="nucleotide sequence ID" value="NZ_BBZA01000089.1"/>
</dbReference>
<sequence length="327" mass="36132">MQSPTRFLITGGAGFIGSHLAEALLEQGHVVAVVDDLSTGRLENIAHLLPHERFHFARASITDAIVMDRLASQSDVIVHLAAAVGVKLIVEHPVHTIETNIMGTEAVLKSALRYGCRTLIASTSEVYGKGSKVPFAEEDDVLLGPTSRSRWAYAASKMVDEFLGLAYQREFGLPVVIMRFFNTVGPRQTGRYGMVIPRFVRQALRGEPITVYGDGEQSRCFCDVSDVVQAIIGLAFHPDAPGRVYNIGSTEETTINALAQRVRALAESQSPIVHIPYEQAYAEGFEDMQRRVPDITRIHTLLGWSPKLGLDDILRRVIAYERERLHA</sequence>
<dbReference type="InterPro" id="IPR001509">
    <property type="entry name" value="Epimerase_deHydtase"/>
</dbReference>
<evidence type="ECO:0000313" key="6">
    <source>
        <dbReference type="EMBL" id="GAP62897.1"/>
    </source>
</evidence>
<dbReference type="SUPFAM" id="SSF51735">
    <property type="entry name" value="NAD(P)-binding Rossmann-fold domains"/>
    <property type="match status" value="1"/>
</dbReference>
<feature type="domain" description="NAD-dependent epimerase/dehydratase" evidence="5">
    <location>
        <begin position="8"/>
        <end position="248"/>
    </location>
</feature>
<organism evidence="6 8">
    <name type="scientific">Ardenticatena maritima</name>
    <dbReference type="NCBI Taxonomy" id="872965"/>
    <lineage>
        <taxon>Bacteria</taxon>
        <taxon>Bacillati</taxon>
        <taxon>Chloroflexota</taxon>
        <taxon>Ardenticatenia</taxon>
        <taxon>Ardenticatenales</taxon>
        <taxon>Ardenticatenaceae</taxon>
        <taxon>Ardenticatena</taxon>
    </lineage>
</organism>
<dbReference type="AlphaFoldDB" id="A0A0M9UCJ2"/>
<dbReference type="PANTHER" id="PTHR43078:SF6">
    <property type="entry name" value="UDP-GLUCURONIC ACID DECARBOXYLASE 1"/>
    <property type="match status" value="1"/>
</dbReference>
<evidence type="ECO:0000256" key="3">
    <source>
        <dbReference type="ARBA" id="ARBA00023027"/>
    </source>
</evidence>